<keyword evidence="3" id="KW-1003">Cell membrane</keyword>
<dbReference type="SMART" id="SM00365">
    <property type="entry name" value="LRR_SD22"/>
    <property type="match status" value="4"/>
</dbReference>
<feature type="compositionally biased region" description="Polar residues" evidence="12">
    <location>
        <begin position="1"/>
        <end position="14"/>
    </location>
</feature>
<dbReference type="FunFam" id="3.80.10.10:FF:000722">
    <property type="entry name" value="Leucine-rich repeat receptor-like protein kinase"/>
    <property type="match status" value="1"/>
</dbReference>
<evidence type="ECO:0000313" key="16">
    <source>
        <dbReference type="EMBL" id="KAI5082489.1"/>
    </source>
</evidence>
<dbReference type="InterPro" id="IPR032675">
    <property type="entry name" value="LRR_dom_sf"/>
</dbReference>
<dbReference type="InterPro" id="IPR001611">
    <property type="entry name" value="Leu-rich_rpt"/>
</dbReference>
<evidence type="ECO:0000256" key="1">
    <source>
        <dbReference type="ARBA" id="ARBA00004251"/>
    </source>
</evidence>
<evidence type="ECO:0000256" key="7">
    <source>
        <dbReference type="ARBA" id="ARBA00022729"/>
    </source>
</evidence>
<dbReference type="OrthoDB" id="676979at2759"/>
<dbReference type="EMBL" id="JABFUD020000003">
    <property type="protein sequence ID" value="KAI5082489.1"/>
    <property type="molecule type" value="Genomic_DNA"/>
</dbReference>
<evidence type="ECO:0000256" key="2">
    <source>
        <dbReference type="ARBA" id="ARBA00009592"/>
    </source>
</evidence>
<keyword evidence="11" id="KW-0325">Glycoprotein</keyword>
<evidence type="ECO:0000256" key="13">
    <source>
        <dbReference type="SAM" id="SignalP"/>
    </source>
</evidence>
<dbReference type="InterPro" id="IPR055414">
    <property type="entry name" value="LRR_R13L4/SHOC2-like"/>
</dbReference>
<keyword evidence="10" id="KW-0472">Membrane</keyword>
<evidence type="ECO:0008006" key="18">
    <source>
        <dbReference type="Google" id="ProtNLM"/>
    </source>
</evidence>
<feature type="domain" description="Disease resistance R13L4/SHOC-2-like LRR" evidence="15">
    <location>
        <begin position="125"/>
        <end position="220"/>
    </location>
</feature>
<dbReference type="InterPro" id="IPR051502">
    <property type="entry name" value="RLP_Defense_Trigger"/>
</dbReference>
<feature type="domain" description="Leucine-rich repeat-containing N-terminal plant-type" evidence="14">
    <location>
        <begin position="72"/>
        <end position="111"/>
    </location>
</feature>
<evidence type="ECO:0000256" key="9">
    <source>
        <dbReference type="ARBA" id="ARBA00022989"/>
    </source>
</evidence>
<name>A0A9D4VAJ2_ADICA</name>
<dbReference type="SMART" id="SM00369">
    <property type="entry name" value="LRR_TYP"/>
    <property type="match status" value="7"/>
</dbReference>
<dbReference type="Gene3D" id="3.80.10.10">
    <property type="entry name" value="Ribonuclease Inhibitor"/>
    <property type="match status" value="2"/>
</dbReference>
<keyword evidence="9" id="KW-1133">Transmembrane helix</keyword>
<evidence type="ECO:0000259" key="14">
    <source>
        <dbReference type="Pfam" id="PF08263"/>
    </source>
</evidence>
<comment type="subcellular location">
    <subcellularLocation>
        <location evidence="1">Cell membrane</location>
        <topology evidence="1">Single-pass type I membrane protein</topology>
    </subcellularLocation>
</comment>
<dbReference type="PANTHER" id="PTHR48062">
    <property type="entry name" value="RECEPTOR-LIKE PROTEIN 14"/>
    <property type="match status" value="1"/>
</dbReference>
<keyword evidence="5" id="KW-0433">Leucine-rich repeat</keyword>
<accession>A0A9D4VAJ2</accession>
<evidence type="ECO:0000256" key="6">
    <source>
        <dbReference type="ARBA" id="ARBA00022692"/>
    </source>
</evidence>
<evidence type="ECO:0000256" key="12">
    <source>
        <dbReference type="SAM" id="MobiDB-lite"/>
    </source>
</evidence>
<keyword evidence="8" id="KW-0677">Repeat</keyword>
<organism evidence="16 17">
    <name type="scientific">Adiantum capillus-veneris</name>
    <name type="common">Maidenhair fern</name>
    <dbReference type="NCBI Taxonomy" id="13818"/>
    <lineage>
        <taxon>Eukaryota</taxon>
        <taxon>Viridiplantae</taxon>
        <taxon>Streptophyta</taxon>
        <taxon>Embryophyta</taxon>
        <taxon>Tracheophyta</taxon>
        <taxon>Polypodiopsida</taxon>
        <taxon>Polypodiidae</taxon>
        <taxon>Polypodiales</taxon>
        <taxon>Pteridineae</taxon>
        <taxon>Pteridaceae</taxon>
        <taxon>Vittarioideae</taxon>
        <taxon>Adiantum</taxon>
    </lineage>
</organism>
<comment type="similarity">
    <text evidence="2">Belongs to the RLP family.</text>
</comment>
<evidence type="ECO:0000256" key="10">
    <source>
        <dbReference type="ARBA" id="ARBA00023136"/>
    </source>
</evidence>
<dbReference type="FunFam" id="3.80.10.10:FF:000400">
    <property type="entry name" value="Nuclear pore complex protein NUP107"/>
    <property type="match status" value="1"/>
</dbReference>
<evidence type="ECO:0000256" key="8">
    <source>
        <dbReference type="ARBA" id="ARBA00022737"/>
    </source>
</evidence>
<gene>
    <name evidence="16" type="ORF">GOP47_0002232</name>
</gene>
<dbReference type="SUPFAM" id="SSF52058">
    <property type="entry name" value="L domain-like"/>
    <property type="match status" value="1"/>
</dbReference>
<comment type="caution">
    <text evidence="16">The sequence shown here is derived from an EMBL/GenBank/DDBJ whole genome shotgun (WGS) entry which is preliminary data.</text>
</comment>
<feature type="chain" id="PRO_5039282910" description="Leucine-rich repeat-containing N-terminal plant-type domain-containing protein" evidence="13">
    <location>
        <begin position="45"/>
        <end position="435"/>
    </location>
</feature>
<feature type="signal peptide" evidence="13">
    <location>
        <begin position="1"/>
        <end position="44"/>
    </location>
</feature>
<dbReference type="AlphaFoldDB" id="A0A9D4VAJ2"/>
<evidence type="ECO:0000313" key="17">
    <source>
        <dbReference type="Proteomes" id="UP000886520"/>
    </source>
</evidence>
<dbReference type="InterPro" id="IPR013210">
    <property type="entry name" value="LRR_N_plant-typ"/>
</dbReference>
<evidence type="ECO:0000256" key="4">
    <source>
        <dbReference type="ARBA" id="ARBA00022553"/>
    </source>
</evidence>
<dbReference type="Proteomes" id="UP000886520">
    <property type="component" value="Chromosome 2"/>
</dbReference>
<protein>
    <recommendedName>
        <fullName evidence="18">Leucine-rich repeat-containing N-terminal plant-type domain-containing protein</fullName>
    </recommendedName>
</protein>
<dbReference type="PANTHER" id="PTHR48062:SF52">
    <property type="entry name" value="RECEPTOR-LIKE PROTEIN 8-RELATED"/>
    <property type="match status" value="1"/>
</dbReference>
<keyword evidence="17" id="KW-1185">Reference proteome</keyword>
<keyword evidence="6" id="KW-0812">Transmembrane</keyword>
<keyword evidence="7 13" id="KW-0732">Signal</keyword>
<dbReference type="Pfam" id="PF13855">
    <property type="entry name" value="LRR_8"/>
    <property type="match status" value="2"/>
</dbReference>
<dbReference type="GO" id="GO:0005886">
    <property type="term" value="C:plasma membrane"/>
    <property type="evidence" value="ECO:0007669"/>
    <property type="project" value="UniProtKB-SubCell"/>
</dbReference>
<evidence type="ECO:0000259" key="15">
    <source>
        <dbReference type="Pfam" id="PF23598"/>
    </source>
</evidence>
<evidence type="ECO:0000256" key="11">
    <source>
        <dbReference type="ARBA" id="ARBA00023180"/>
    </source>
</evidence>
<dbReference type="PROSITE" id="PS51450">
    <property type="entry name" value="LRR"/>
    <property type="match status" value="1"/>
</dbReference>
<keyword evidence="4" id="KW-0597">Phosphoprotein</keyword>
<evidence type="ECO:0000256" key="5">
    <source>
        <dbReference type="ARBA" id="ARBA00022614"/>
    </source>
</evidence>
<feature type="region of interest" description="Disordered" evidence="12">
    <location>
        <begin position="1"/>
        <end position="20"/>
    </location>
</feature>
<sequence length="435" mass="45943">MASVNLSTLCSGSGSKRRDPYACSPPSALALFLLLLVSARHTYSDVDLLSCSDDADNNDGLPATRGSPVCIAQDRQALLQFKASISSDPNKALSGWNRSSNCCSWNGITCDETGRVVRVKLPQQKLKGSISASLGALSALKVLVLYENSLSGSLPTSIGNLSKLQRLCFSGNTISGSIPASFSKLSNLQLLDLSYNDLAGTLPAGIGGMTSLQRLRLYNNKIGGSIPASFGLLSNLYNADLGFNRLSGRIPSGFASGLSSLLFLYLQNNRITGLPADMRKLTSLQWVDLSNNPIASSDALAGLATAPLISQIELASCGLKGPFPSWVSRLPQPDFTRLSDEVTPSLTLSNNAISGPIPAWLGKLTNLEGLSLDHNQLTGSIPASFSNLQSLRFFNVSYNQLSGKIPQVAPFTTFSTSAYQPGNPGLCGTPLTACK</sequence>
<proteinExistence type="inferred from homology"/>
<dbReference type="Pfam" id="PF23598">
    <property type="entry name" value="LRR_14"/>
    <property type="match status" value="1"/>
</dbReference>
<reference evidence="16" key="1">
    <citation type="submission" date="2021-01" db="EMBL/GenBank/DDBJ databases">
        <title>Adiantum capillus-veneris genome.</title>
        <authorList>
            <person name="Fang Y."/>
            <person name="Liao Q."/>
        </authorList>
    </citation>
    <scope>NUCLEOTIDE SEQUENCE</scope>
    <source>
        <strain evidence="16">H3</strain>
        <tissue evidence="16">Leaf</tissue>
    </source>
</reference>
<evidence type="ECO:0000256" key="3">
    <source>
        <dbReference type="ARBA" id="ARBA00022475"/>
    </source>
</evidence>
<dbReference type="Pfam" id="PF08263">
    <property type="entry name" value="LRRNT_2"/>
    <property type="match status" value="1"/>
</dbReference>
<dbReference type="InterPro" id="IPR003591">
    <property type="entry name" value="Leu-rich_rpt_typical-subtyp"/>
</dbReference>